<keyword evidence="10" id="KW-1185">Reference proteome</keyword>
<dbReference type="InterPro" id="IPR044862">
    <property type="entry name" value="Pro_4_hyd_alph_FE2OG_OXY"/>
</dbReference>
<organism evidence="9 10">
    <name type="scientific">Desmophyllum pertusum</name>
    <dbReference type="NCBI Taxonomy" id="174260"/>
    <lineage>
        <taxon>Eukaryota</taxon>
        <taxon>Metazoa</taxon>
        <taxon>Cnidaria</taxon>
        <taxon>Anthozoa</taxon>
        <taxon>Hexacorallia</taxon>
        <taxon>Scleractinia</taxon>
        <taxon>Caryophylliina</taxon>
        <taxon>Caryophylliidae</taxon>
        <taxon>Desmophyllum</taxon>
    </lineage>
</organism>
<feature type="signal peptide" evidence="7">
    <location>
        <begin position="1"/>
        <end position="20"/>
    </location>
</feature>
<dbReference type="InterPro" id="IPR005123">
    <property type="entry name" value="Oxoglu/Fe-dep_dioxygenase_dom"/>
</dbReference>
<evidence type="ECO:0000256" key="7">
    <source>
        <dbReference type="SAM" id="SignalP"/>
    </source>
</evidence>
<name>A0A9W9Z4P5_9CNID</name>
<dbReference type="PANTHER" id="PTHR10869">
    <property type="entry name" value="PROLYL 4-HYDROXYLASE ALPHA SUBUNIT"/>
    <property type="match status" value="1"/>
</dbReference>
<keyword evidence="3" id="KW-0847">Vitamin C</keyword>
<feature type="domain" description="Fe2OG dioxygenase" evidence="8">
    <location>
        <begin position="263"/>
        <end position="417"/>
    </location>
</feature>
<comment type="cofactor">
    <cofactor evidence="1">
        <name>L-ascorbate</name>
        <dbReference type="ChEBI" id="CHEBI:38290"/>
    </cofactor>
</comment>
<feature type="chain" id="PRO_5040976869" evidence="7">
    <location>
        <begin position="21"/>
        <end position="437"/>
    </location>
</feature>
<dbReference type="Gene3D" id="2.60.120.620">
    <property type="entry name" value="q2cbj1_9rhob like domain"/>
    <property type="match status" value="1"/>
</dbReference>
<dbReference type="GO" id="GO:0031418">
    <property type="term" value="F:L-ascorbic acid binding"/>
    <property type="evidence" value="ECO:0007669"/>
    <property type="project" value="UniProtKB-KW"/>
</dbReference>
<sequence>MRGILPGLILMFIFFQRGLSNEHSAKQDEGTVNSCNSGHCSVAGDEGPCRDDGIQRLYHWDPVKVGYKRKLRLEGEKIYTMITRAIQPALFEIPDFLSPEEADHIIDVAEDVGFLKSSIHLDPVAKKHAATLRSMEGHSNSSAGYFLNWDFDRDYEITKDEVSTFAKKVKYLYMSLEEVDEMITKLDLKEFEDGVVEYEEWRSFKTHAIDMYMNDMKEKHPHHKDRFSDQVWLFQNTDADEILKTLRERVYKLTRLRKGIVYGGEPLQVVKYGPHGHYHAHYDSSRKTDYPDGTKCCHYDLQNAPMAKCRICRYITILYYLNDVEEGGETAFPVADMKNFNETKFRDRIDGDRFNLKEYCQTANIVVPAKKGKAILWYNYDLDEHTGWMDNRDDRSLHGGCVVKKGMKYIANNWLPAPENDSAHLISEYFLDPDEEY</sequence>
<evidence type="ECO:0000313" key="10">
    <source>
        <dbReference type="Proteomes" id="UP001163046"/>
    </source>
</evidence>
<dbReference type="GO" id="GO:0005783">
    <property type="term" value="C:endoplasmic reticulum"/>
    <property type="evidence" value="ECO:0007669"/>
    <property type="project" value="TreeGrafter"/>
</dbReference>
<protein>
    <submittedName>
        <fullName evidence="9">Prolyl 4-hydroxylase</fullName>
    </submittedName>
</protein>
<dbReference type="SUPFAM" id="SSF47473">
    <property type="entry name" value="EF-hand"/>
    <property type="match status" value="1"/>
</dbReference>
<evidence type="ECO:0000256" key="4">
    <source>
        <dbReference type="ARBA" id="ARBA00022964"/>
    </source>
</evidence>
<dbReference type="AlphaFoldDB" id="A0A9W9Z4P5"/>
<keyword evidence="2" id="KW-0479">Metal-binding</keyword>
<dbReference type="GO" id="GO:0005506">
    <property type="term" value="F:iron ion binding"/>
    <property type="evidence" value="ECO:0007669"/>
    <property type="project" value="InterPro"/>
</dbReference>
<gene>
    <name evidence="9" type="primary">P4HTM_5</name>
    <name evidence="9" type="ORF">OS493_005289</name>
</gene>
<dbReference type="InterPro" id="IPR045054">
    <property type="entry name" value="P4HA-like"/>
</dbReference>
<evidence type="ECO:0000256" key="5">
    <source>
        <dbReference type="ARBA" id="ARBA00023002"/>
    </source>
</evidence>
<evidence type="ECO:0000256" key="3">
    <source>
        <dbReference type="ARBA" id="ARBA00022896"/>
    </source>
</evidence>
<accession>A0A9W9Z4P5</accession>
<reference evidence="9" key="1">
    <citation type="submission" date="2023-01" db="EMBL/GenBank/DDBJ databases">
        <title>Genome assembly of the deep-sea coral Lophelia pertusa.</title>
        <authorList>
            <person name="Herrera S."/>
            <person name="Cordes E."/>
        </authorList>
    </citation>
    <scope>NUCLEOTIDE SEQUENCE</scope>
    <source>
        <strain evidence="9">USNM1676648</strain>
        <tissue evidence="9">Polyp</tissue>
    </source>
</reference>
<dbReference type="InterPro" id="IPR006620">
    <property type="entry name" value="Pro_4_hyd_alph"/>
</dbReference>
<comment type="caution">
    <text evidence="9">The sequence shown here is derived from an EMBL/GenBank/DDBJ whole genome shotgun (WGS) entry which is preliminary data.</text>
</comment>
<evidence type="ECO:0000313" key="9">
    <source>
        <dbReference type="EMBL" id="KAJ7374930.1"/>
    </source>
</evidence>
<keyword evidence="4" id="KW-0223">Dioxygenase</keyword>
<evidence type="ECO:0000256" key="2">
    <source>
        <dbReference type="ARBA" id="ARBA00022723"/>
    </source>
</evidence>
<keyword evidence="7" id="KW-0732">Signal</keyword>
<dbReference type="Pfam" id="PF13640">
    <property type="entry name" value="2OG-FeII_Oxy_3"/>
    <property type="match status" value="1"/>
</dbReference>
<dbReference type="SMART" id="SM00702">
    <property type="entry name" value="P4Hc"/>
    <property type="match status" value="1"/>
</dbReference>
<evidence type="ECO:0000259" key="8">
    <source>
        <dbReference type="PROSITE" id="PS51471"/>
    </source>
</evidence>
<proteinExistence type="predicted"/>
<dbReference type="Proteomes" id="UP001163046">
    <property type="component" value="Unassembled WGS sequence"/>
</dbReference>
<dbReference type="EMBL" id="MU826827">
    <property type="protein sequence ID" value="KAJ7374930.1"/>
    <property type="molecule type" value="Genomic_DNA"/>
</dbReference>
<dbReference type="PROSITE" id="PS51471">
    <property type="entry name" value="FE2OG_OXY"/>
    <property type="match status" value="1"/>
</dbReference>
<dbReference type="Gene3D" id="1.10.238.10">
    <property type="entry name" value="EF-hand"/>
    <property type="match status" value="1"/>
</dbReference>
<evidence type="ECO:0000256" key="6">
    <source>
        <dbReference type="ARBA" id="ARBA00023004"/>
    </source>
</evidence>
<keyword evidence="6" id="KW-0408">Iron</keyword>
<dbReference type="InterPro" id="IPR011992">
    <property type="entry name" value="EF-hand-dom_pair"/>
</dbReference>
<dbReference type="OrthoDB" id="420380at2759"/>
<evidence type="ECO:0000256" key="1">
    <source>
        <dbReference type="ARBA" id="ARBA00001961"/>
    </source>
</evidence>
<dbReference type="GO" id="GO:0004656">
    <property type="term" value="F:procollagen-proline 4-dioxygenase activity"/>
    <property type="evidence" value="ECO:0007669"/>
    <property type="project" value="TreeGrafter"/>
</dbReference>
<keyword evidence="5" id="KW-0560">Oxidoreductase</keyword>
<dbReference type="PANTHER" id="PTHR10869:SF246">
    <property type="entry name" value="TRANSMEMBRANE PROLYL 4-HYDROXYLASE"/>
    <property type="match status" value="1"/>
</dbReference>